<evidence type="ECO:0000313" key="5">
    <source>
        <dbReference type="Proteomes" id="UP000093111"/>
    </source>
</evidence>
<dbReference type="PATRIC" id="fig|1612624.7.peg.588"/>
<dbReference type="STRING" id="1612624.ADU59_02835"/>
<name>A0A1C7P661_9HYPH</name>
<accession>A0A1C7P661</accession>
<comment type="caution">
    <text evidence="4">The sequence shown here is derived from an EMBL/GenBank/DDBJ whole genome shotgun (WGS) entry which is preliminary data.</text>
</comment>
<dbReference type="SMART" id="SM00978">
    <property type="entry name" value="Tim44"/>
    <property type="match status" value="1"/>
</dbReference>
<feature type="region of interest" description="Disordered" evidence="1">
    <location>
        <begin position="31"/>
        <end position="86"/>
    </location>
</feature>
<keyword evidence="2" id="KW-0812">Transmembrane</keyword>
<evidence type="ECO:0000259" key="3">
    <source>
        <dbReference type="SMART" id="SM00978"/>
    </source>
</evidence>
<evidence type="ECO:0000256" key="2">
    <source>
        <dbReference type="SAM" id="Phobius"/>
    </source>
</evidence>
<protein>
    <submittedName>
        <fullName evidence="4">Membrane protein</fullName>
    </submittedName>
</protein>
<feature type="transmembrane region" description="Helical" evidence="2">
    <location>
        <begin position="90"/>
        <end position="111"/>
    </location>
</feature>
<dbReference type="Gene3D" id="3.10.450.240">
    <property type="match status" value="1"/>
</dbReference>
<keyword evidence="2" id="KW-0472">Membrane</keyword>
<sequence>MFRFGRVLATVAVASMVMLTVVDLAEARRAGSGFGSRGTRTFSQPPATRTAPADATPINRTMTPQSQATPGQQTPGQAARPGAQRPGGMFGGFAGSMLGGLALGGLIGMMMGNGFGGMAGMLGMLLQIALIGGAVMLAMRFFRSRQTAAPAGYAPREAASGASPMQGFGTQGSGFGSGMPSFKIPQIGGGAARPEPVRAANQPVDEIGVGEDDLGQFETMLKQVQAAYGAEDYGMLRKLTTPEAMSWLAEELSENATKGLKNEVSDVHLVQGDVSEAWNEGGDDYATVAMRYESIDVTRDRATGRVVEGDPDNLTESVELWTFLRKRGGDWQVSAIQGMAA</sequence>
<dbReference type="RefSeq" id="WP_068952525.1">
    <property type="nucleotide sequence ID" value="NZ_LGLV01000004.1"/>
</dbReference>
<gene>
    <name evidence="4" type="ORF">ADU59_02835</name>
</gene>
<feature type="domain" description="Tim44-like" evidence="3">
    <location>
        <begin position="197"/>
        <end position="338"/>
    </location>
</feature>
<proteinExistence type="predicted"/>
<dbReference type="PANTHER" id="PTHR41542:SF1">
    <property type="entry name" value="BLL5807 PROTEIN"/>
    <property type="match status" value="1"/>
</dbReference>
<dbReference type="Proteomes" id="UP000093111">
    <property type="component" value="Unassembled WGS sequence"/>
</dbReference>
<dbReference type="AlphaFoldDB" id="A0A1C7P661"/>
<feature type="compositionally biased region" description="Polar residues" evidence="1">
    <location>
        <begin position="58"/>
        <end position="76"/>
    </location>
</feature>
<organism evidence="4 5">
    <name type="scientific">Pararhizobium polonicum</name>
    <dbReference type="NCBI Taxonomy" id="1612624"/>
    <lineage>
        <taxon>Bacteria</taxon>
        <taxon>Pseudomonadati</taxon>
        <taxon>Pseudomonadota</taxon>
        <taxon>Alphaproteobacteria</taxon>
        <taxon>Hyphomicrobiales</taxon>
        <taxon>Rhizobiaceae</taxon>
        <taxon>Rhizobium/Agrobacterium group</taxon>
        <taxon>Pararhizobium</taxon>
    </lineage>
</organism>
<dbReference type="InterPro" id="IPR032710">
    <property type="entry name" value="NTF2-like_dom_sf"/>
</dbReference>
<evidence type="ECO:0000256" key="1">
    <source>
        <dbReference type="SAM" id="MobiDB-lite"/>
    </source>
</evidence>
<dbReference type="InterPro" id="IPR007379">
    <property type="entry name" value="Tim44-like_dom"/>
</dbReference>
<feature type="transmembrane region" description="Helical" evidence="2">
    <location>
        <begin position="117"/>
        <end position="138"/>
    </location>
</feature>
<feature type="compositionally biased region" description="Low complexity" evidence="1">
    <location>
        <begin position="37"/>
        <end position="57"/>
    </location>
</feature>
<dbReference type="OrthoDB" id="9780873at2"/>
<dbReference type="Pfam" id="PF04280">
    <property type="entry name" value="Tim44"/>
    <property type="match status" value="1"/>
</dbReference>
<evidence type="ECO:0000313" key="4">
    <source>
        <dbReference type="EMBL" id="OBZ96701.1"/>
    </source>
</evidence>
<keyword evidence="5" id="KW-1185">Reference proteome</keyword>
<reference evidence="4 5" key="1">
    <citation type="journal article" date="2016" name="Syst. Appl. Microbiol.">
        <title>Pararhizobium polonicum sp. nov. isolated from tumors on stone fruit rootstocks.</title>
        <authorList>
            <person name="Pulawska J."/>
            <person name="Kuzmanovic N."/>
            <person name="Willems A."/>
            <person name="Pothier J.F."/>
        </authorList>
    </citation>
    <scope>NUCLEOTIDE SEQUENCE [LARGE SCALE GENOMIC DNA]</scope>
    <source>
        <strain evidence="4 5">F5.1</strain>
    </source>
</reference>
<dbReference type="PANTHER" id="PTHR41542">
    <property type="entry name" value="BLL5807 PROTEIN"/>
    <property type="match status" value="1"/>
</dbReference>
<dbReference type="EMBL" id="LGLV01000004">
    <property type="protein sequence ID" value="OBZ96701.1"/>
    <property type="molecule type" value="Genomic_DNA"/>
</dbReference>
<dbReference type="SUPFAM" id="SSF54427">
    <property type="entry name" value="NTF2-like"/>
    <property type="match status" value="1"/>
</dbReference>
<keyword evidence="2" id="KW-1133">Transmembrane helix</keyword>